<proteinExistence type="predicted"/>
<reference evidence="1" key="2">
    <citation type="submission" date="2020-06" db="EMBL/GenBank/DDBJ databases">
        <title>Helianthus annuus Genome sequencing and assembly Release 2.</title>
        <authorList>
            <person name="Gouzy J."/>
            <person name="Langlade N."/>
            <person name="Munos S."/>
        </authorList>
    </citation>
    <scope>NUCLEOTIDE SEQUENCE</scope>
    <source>
        <tissue evidence="1">Leaves</tissue>
    </source>
</reference>
<evidence type="ECO:0000313" key="1">
    <source>
        <dbReference type="EMBL" id="KAF5789632.1"/>
    </source>
</evidence>
<dbReference type="EMBL" id="MNCJ02000324">
    <property type="protein sequence ID" value="KAF5789632.1"/>
    <property type="molecule type" value="Genomic_DNA"/>
</dbReference>
<name>A0A9K3I3Y3_HELAN</name>
<protein>
    <submittedName>
        <fullName evidence="1">Uncharacterized protein</fullName>
    </submittedName>
</protein>
<evidence type="ECO:0000313" key="2">
    <source>
        <dbReference type="Proteomes" id="UP000215914"/>
    </source>
</evidence>
<comment type="caution">
    <text evidence="1">The sequence shown here is derived from an EMBL/GenBank/DDBJ whole genome shotgun (WGS) entry which is preliminary data.</text>
</comment>
<dbReference type="AlphaFoldDB" id="A0A9K3I3Y3"/>
<keyword evidence="2" id="KW-1185">Reference proteome</keyword>
<sequence>MPLLVAALIRDQKKYEEDEPRAAHLIEDIIQDDIESVSIKLDTVRFDQMLVEEYDMQAEQRYQFAKMADEEVQAKEVKADEKDVTKKVKHNRKIDLVKSKKLL</sequence>
<organism evidence="1 2">
    <name type="scientific">Helianthus annuus</name>
    <name type="common">Common sunflower</name>
    <dbReference type="NCBI Taxonomy" id="4232"/>
    <lineage>
        <taxon>Eukaryota</taxon>
        <taxon>Viridiplantae</taxon>
        <taxon>Streptophyta</taxon>
        <taxon>Embryophyta</taxon>
        <taxon>Tracheophyta</taxon>
        <taxon>Spermatophyta</taxon>
        <taxon>Magnoliopsida</taxon>
        <taxon>eudicotyledons</taxon>
        <taxon>Gunneridae</taxon>
        <taxon>Pentapetalae</taxon>
        <taxon>asterids</taxon>
        <taxon>campanulids</taxon>
        <taxon>Asterales</taxon>
        <taxon>Asteraceae</taxon>
        <taxon>Asteroideae</taxon>
        <taxon>Heliantheae alliance</taxon>
        <taxon>Heliantheae</taxon>
        <taxon>Helianthus</taxon>
    </lineage>
</organism>
<gene>
    <name evidence="1" type="ORF">HanXRQr2_Chr09g0373541</name>
</gene>
<accession>A0A9K3I3Y3</accession>
<dbReference type="Gramene" id="mRNA:HanXRQr2_Chr09g0373541">
    <property type="protein sequence ID" value="mRNA:HanXRQr2_Chr09g0373541"/>
    <property type="gene ID" value="HanXRQr2_Chr09g0373541"/>
</dbReference>
<reference evidence="1" key="1">
    <citation type="journal article" date="2017" name="Nature">
        <title>The sunflower genome provides insights into oil metabolism, flowering and Asterid evolution.</title>
        <authorList>
            <person name="Badouin H."/>
            <person name="Gouzy J."/>
            <person name="Grassa C.J."/>
            <person name="Murat F."/>
            <person name="Staton S.E."/>
            <person name="Cottret L."/>
            <person name="Lelandais-Briere C."/>
            <person name="Owens G.L."/>
            <person name="Carrere S."/>
            <person name="Mayjonade B."/>
            <person name="Legrand L."/>
            <person name="Gill N."/>
            <person name="Kane N.C."/>
            <person name="Bowers J.E."/>
            <person name="Hubner S."/>
            <person name="Bellec A."/>
            <person name="Berard A."/>
            <person name="Berges H."/>
            <person name="Blanchet N."/>
            <person name="Boniface M.C."/>
            <person name="Brunel D."/>
            <person name="Catrice O."/>
            <person name="Chaidir N."/>
            <person name="Claudel C."/>
            <person name="Donnadieu C."/>
            <person name="Faraut T."/>
            <person name="Fievet G."/>
            <person name="Helmstetter N."/>
            <person name="King M."/>
            <person name="Knapp S.J."/>
            <person name="Lai Z."/>
            <person name="Le Paslier M.C."/>
            <person name="Lippi Y."/>
            <person name="Lorenzon L."/>
            <person name="Mandel J.R."/>
            <person name="Marage G."/>
            <person name="Marchand G."/>
            <person name="Marquand E."/>
            <person name="Bret-Mestries E."/>
            <person name="Morien E."/>
            <person name="Nambeesan S."/>
            <person name="Nguyen T."/>
            <person name="Pegot-Espagnet P."/>
            <person name="Pouilly N."/>
            <person name="Raftis F."/>
            <person name="Sallet E."/>
            <person name="Schiex T."/>
            <person name="Thomas J."/>
            <person name="Vandecasteele C."/>
            <person name="Vares D."/>
            <person name="Vear F."/>
            <person name="Vautrin S."/>
            <person name="Crespi M."/>
            <person name="Mangin B."/>
            <person name="Burke J.M."/>
            <person name="Salse J."/>
            <person name="Munos S."/>
            <person name="Vincourt P."/>
            <person name="Rieseberg L.H."/>
            <person name="Langlade N.B."/>
        </authorList>
    </citation>
    <scope>NUCLEOTIDE SEQUENCE</scope>
    <source>
        <tissue evidence="1">Leaves</tissue>
    </source>
</reference>
<dbReference type="Proteomes" id="UP000215914">
    <property type="component" value="Unassembled WGS sequence"/>
</dbReference>